<reference evidence="6" key="1">
    <citation type="journal article" date="2019" name="Int. J. Syst. Evol. Microbiol.">
        <title>The Global Catalogue of Microorganisms (GCM) 10K type strain sequencing project: providing services to taxonomists for standard genome sequencing and annotation.</title>
        <authorList>
            <consortium name="The Broad Institute Genomics Platform"/>
            <consortium name="The Broad Institute Genome Sequencing Center for Infectious Disease"/>
            <person name="Wu L."/>
            <person name="Ma J."/>
        </authorList>
    </citation>
    <scope>NUCLEOTIDE SEQUENCE [LARGE SCALE GENOMIC DNA]</scope>
    <source>
        <strain evidence="6">CGMCC 4.7241</strain>
    </source>
</reference>
<dbReference type="InterPro" id="IPR036052">
    <property type="entry name" value="TrpB-like_PALP_sf"/>
</dbReference>
<comment type="cofactor">
    <cofactor evidence="1">
        <name>pyridoxal 5'-phosphate</name>
        <dbReference type="ChEBI" id="CHEBI:597326"/>
    </cofactor>
</comment>
<keyword evidence="6" id="KW-1185">Reference proteome</keyword>
<gene>
    <name evidence="5" type="ORF">ACFOUW_24425</name>
</gene>
<dbReference type="EMBL" id="JBHRZH010000022">
    <property type="protein sequence ID" value="MFC3764002.1"/>
    <property type="molecule type" value="Genomic_DNA"/>
</dbReference>
<keyword evidence="2" id="KW-0663">Pyridoxal phosphate</keyword>
<evidence type="ECO:0000313" key="6">
    <source>
        <dbReference type="Proteomes" id="UP001595699"/>
    </source>
</evidence>
<organism evidence="5 6">
    <name type="scientific">Tenggerimyces flavus</name>
    <dbReference type="NCBI Taxonomy" id="1708749"/>
    <lineage>
        <taxon>Bacteria</taxon>
        <taxon>Bacillati</taxon>
        <taxon>Actinomycetota</taxon>
        <taxon>Actinomycetes</taxon>
        <taxon>Propionibacteriales</taxon>
        <taxon>Nocardioidaceae</taxon>
        <taxon>Tenggerimyces</taxon>
    </lineage>
</organism>
<evidence type="ECO:0000256" key="3">
    <source>
        <dbReference type="ARBA" id="ARBA00023239"/>
    </source>
</evidence>
<dbReference type="Proteomes" id="UP001595699">
    <property type="component" value="Unassembled WGS sequence"/>
</dbReference>
<dbReference type="Pfam" id="PF00291">
    <property type="entry name" value="PALP"/>
    <property type="match status" value="1"/>
</dbReference>
<protein>
    <submittedName>
        <fullName evidence="5">Threonine/serine dehydratase</fullName>
    </submittedName>
</protein>
<dbReference type="Gene3D" id="3.40.50.1100">
    <property type="match status" value="2"/>
</dbReference>
<evidence type="ECO:0000256" key="2">
    <source>
        <dbReference type="ARBA" id="ARBA00022898"/>
    </source>
</evidence>
<feature type="domain" description="Tryptophan synthase beta chain-like PALP" evidence="4">
    <location>
        <begin position="22"/>
        <end position="299"/>
    </location>
</feature>
<evidence type="ECO:0000313" key="5">
    <source>
        <dbReference type="EMBL" id="MFC3764002.1"/>
    </source>
</evidence>
<dbReference type="InterPro" id="IPR050147">
    <property type="entry name" value="Ser/Thr_Dehydratase"/>
</dbReference>
<evidence type="ECO:0000256" key="1">
    <source>
        <dbReference type="ARBA" id="ARBA00001933"/>
    </source>
</evidence>
<evidence type="ECO:0000259" key="4">
    <source>
        <dbReference type="Pfam" id="PF00291"/>
    </source>
</evidence>
<name>A0ABV7YGC6_9ACTN</name>
<dbReference type="RefSeq" id="WP_205116180.1">
    <property type="nucleotide sequence ID" value="NZ_JAFBCM010000001.1"/>
</dbReference>
<keyword evidence="3" id="KW-0456">Lyase</keyword>
<accession>A0ABV7YGC6</accession>
<dbReference type="SUPFAM" id="SSF53686">
    <property type="entry name" value="Tryptophan synthase beta subunit-like PLP-dependent enzymes"/>
    <property type="match status" value="1"/>
</dbReference>
<comment type="caution">
    <text evidence="5">The sequence shown here is derived from an EMBL/GenBank/DDBJ whole genome shotgun (WGS) entry which is preliminary data.</text>
</comment>
<proteinExistence type="predicted"/>
<dbReference type="PANTHER" id="PTHR48078">
    <property type="entry name" value="THREONINE DEHYDRATASE, MITOCHONDRIAL-RELATED"/>
    <property type="match status" value="1"/>
</dbReference>
<sequence length="303" mass="31399">MNLDLDVTQIAAAREVIDPVFLDTPQYEDPMLNAAIGRRVVLKVETCNPIRSFKGRGVSVALSEHTDIDTVVCASSGNFGQAVAYVGQARGLTVRVFAPSSINPVKRARMEAFGATITLAADYGEAREEVRAAASAPGTLLLEDGVPPAIAVGAGTMAAELDSVGPLDAVVVPIGDGSLISGIGCWVRAHRPGTRVVGVNPEAAPAMYESFRAGQPVRVDASDTFAEGISVPVPHAASLERVRALVDDIVLVKTEEIAAAMELAAQHVGIRLEPAGAASLAAIAHGRVTGDRIATILTGANPR</sequence>
<dbReference type="PANTHER" id="PTHR48078:SF17">
    <property type="entry name" value="THREONINE DEHYDRATASE"/>
    <property type="match status" value="1"/>
</dbReference>
<dbReference type="InterPro" id="IPR001926">
    <property type="entry name" value="TrpB-like_PALP"/>
</dbReference>